<keyword evidence="4" id="KW-1185">Reference proteome</keyword>
<evidence type="ECO:0000313" key="4">
    <source>
        <dbReference type="Proteomes" id="UP000619295"/>
    </source>
</evidence>
<dbReference type="AlphaFoldDB" id="A0A927I0J7"/>
<evidence type="ECO:0000313" key="3">
    <source>
        <dbReference type="EMBL" id="MBD3845473.1"/>
    </source>
</evidence>
<feature type="compositionally biased region" description="Low complexity" evidence="1">
    <location>
        <begin position="1"/>
        <end position="16"/>
    </location>
</feature>
<protein>
    <submittedName>
        <fullName evidence="3">Extensin family protein</fullName>
    </submittedName>
</protein>
<reference evidence="3" key="1">
    <citation type="submission" date="2020-09" db="EMBL/GenBank/DDBJ databases">
        <title>Bosea spartocytisi sp. nov. a root nodule endophyte of Spartocytisus supranubius in the high mountain ecosystem fo the Teide National Park (Canary Islands, Spain).</title>
        <authorList>
            <person name="Pulido-Suarez L."/>
            <person name="Peix A."/>
            <person name="Igual J.M."/>
            <person name="Socas-Perez N."/>
            <person name="Velazquez E."/>
            <person name="Flores-Felix J.D."/>
            <person name="Leon-Barrios M."/>
        </authorList>
    </citation>
    <scope>NUCLEOTIDE SEQUENCE</scope>
    <source>
        <strain evidence="3">SSUT16</strain>
    </source>
</reference>
<feature type="region of interest" description="Disordered" evidence="1">
    <location>
        <begin position="1"/>
        <end position="28"/>
    </location>
</feature>
<evidence type="ECO:0000256" key="1">
    <source>
        <dbReference type="SAM" id="MobiDB-lite"/>
    </source>
</evidence>
<dbReference type="EMBL" id="JACXWY010000003">
    <property type="protein sequence ID" value="MBD3845473.1"/>
    <property type="molecule type" value="Genomic_DNA"/>
</dbReference>
<name>A0A927I0J7_9HYPH</name>
<dbReference type="Pfam" id="PF06904">
    <property type="entry name" value="Extensin-like_C"/>
    <property type="match status" value="1"/>
</dbReference>
<dbReference type="InterPro" id="IPR009683">
    <property type="entry name" value="Extensin-like_C"/>
</dbReference>
<feature type="domain" description="Extensin-like C-terminal" evidence="2">
    <location>
        <begin position="30"/>
        <end position="221"/>
    </location>
</feature>
<dbReference type="Proteomes" id="UP000619295">
    <property type="component" value="Unassembled WGS sequence"/>
</dbReference>
<proteinExistence type="predicted"/>
<accession>A0A927I0J7</accession>
<evidence type="ECO:0000259" key="2">
    <source>
        <dbReference type="Pfam" id="PF06904"/>
    </source>
</evidence>
<sequence length="221" mass="22740">MRPAAALGGAAAQPLASERPEALPPGGETSCLAALQAIPGNSIEAADPKLAQGDPACRVDEPVIVKALALRATGTAGAGTVTFAPPVTLSCAMAKTVAGWLDDSVRPLARGHFDSDLTELRVGGGHECRRRNRASAGPVSEHATGKALDIFAFHLGEGKAATQVSVEKPAGLAQNRFLTAVRQSACGAFMTALGPGSDAAHANHLHIDIQERRTHASRFCQ</sequence>
<dbReference type="RefSeq" id="WP_191123784.1">
    <property type="nucleotide sequence ID" value="NZ_JACXWY010000003.1"/>
</dbReference>
<organism evidence="3 4">
    <name type="scientific">Bosea spartocytisi</name>
    <dbReference type="NCBI Taxonomy" id="2773451"/>
    <lineage>
        <taxon>Bacteria</taxon>
        <taxon>Pseudomonadati</taxon>
        <taxon>Pseudomonadota</taxon>
        <taxon>Alphaproteobacteria</taxon>
        <taxon>Hyphomicrobiales</taxon>
        <taxon>Boseaceae</taxon>
        <taxon>Bosea</taxon>
    </lineage>
</organism>
<gene>
    <name evidence="3" type="ORF">IED13_07180</name>
</gene>
<comment type="caution">
    <text evidence="3">The sequence shown here is derived from an EMBL/GenBank/DDBJ whole genome shotgun (WGS) entry which is preliminary data.</text>
</comment>